<evidence type="ECO:0000256" key="6">
    <source>
        <dbReference type="SAM" id="Phobius"/>
    </source>
</evidence>
<protein>
    <submittedName>
        <fullName evidence="8">Mechanosensitive ion channel family protein</fullName>
    </submittedName>
</protein>
<dbReference type="Gene3D" id="1.10.287.1260">
    <property type="match status" value="1"/>
</dbReference>
<feature type="region of interest" description="Disordered" evidence="5">
    <location>
        <begin position="341"/>
        <end position="410"/>
    </location>
</feature>
<comment type="subcellular location">
    <subcellularLocation>
        <location evidence="1">Membrane</location>
    </subcellularLocation>
</comment>
<dbReference type="EMBL" id="JAJFZP010000005">
    <property type="protein sequence ID" value="MCC3268515.1"/>
    <property type="molecule type" value="Genomic_DNA"/>
</dbReference>
<gene>
    <name evidence="8" type="ORF">LJ751_03945</name>
</gene>
<feature type="compositionally biased region" description="Basic and acidic residues" evidence="5">
    <location>
        <begin position="341"/>
        <end position="354"/>
    </location>
</feature>
<dbReference type="PANTHER" id="PTHR30566">
    <property type="entry name" value="YNAI-RELATED MECHANOSENSITIVE ION CHANNEL"/>
    <property type="match status" value="1"/>
</dbReference>
<dbReference type="InterPro" id="IPR023408">
    <property type="entry name" value="MscS_beta-dom_sf"/>
</dbReference>
<feature type="transmembrane region" description="Helical" evidence="6">
    <location>
        <begin position="56"/>
        <end position="76"/>
    </location>
</feature>
<feature type="compositionally biased region" description="Basic and acidic residues" evidence="5">
    <location>
        <begin position="394"/>
        <end position="410"/>
    </location>
</feature>
<keyword evidence="3 6" id="KW-1133">Transmembrane helix</keyword>
<keyword evidence="4 6" id="KW-0472">Membrane</keyword>
<evidence type="ECO:0000256" key="1">
    <source>
        <dbReference type="ARBA" id="ARBA00004370"/>
    </source>
</evidence>
<feature type="transmembrane region" description="Helical" evidence="6">
    <location>
        <begin position="159"/>
        <end position="178"/>
    </location>
</feature>
<name>A0A9X1M0B0_9MICC</name>
<evidence type="ECO:0000256" key="5">
    <source>
        <dbReference type="SAM" id="MobiDB-lite"/>
    </source>
</evidence>
<feature type="domain" description="Mechanosensitive ion channel MscS" evidence="7">
    <location>
        <begin position="181"/>
        <end position="247"/>
    </location>
</feature>
<dbReference type="InterPro" id="IPR006685">
    <property type="entry name" value="MscS_channel_2nd"/>
</dbReference>
<dbReference type="AlphaFoldDB" id="A0A9X1M0B0"/>
<dbReference type="PANTHER" id="PTHR30566:SF25">
    <property type="entry name" value="INNER MEMBRANE PROTEIN"/>
    <property type="match status" value="1"/>
</dbReference>
<proteinExistence type="predicted"/>
<dbReference type="SUPFAM" id="SSF50182">
    <property type="entry name" value="Sm-like ribonucleoproteins"/>
    <property type="match status" value="1"/>
</dbReference>
<accession>A0A9X1M0B0</accession>
<evidence type="ECO:0000313" key="8">
    <source>
        <dbReference type="EMBL" id="MCC3268515.1"/>
    </source>
</evidence>
<evidence type="ECO:0000256" key="4">
    <source>
        <dbReference type="ARBA" id="ARBA00023136"/>
    </source>
</evidence>
<comment type="caution">
    <text evidence="8">The sequence shown here is derived from an EMBL/GenBank/DDBJ whole genome shotgun (WGS) entry which is preliminary data.</text>
</comment>
<feature type="transmembrane region" description="Helical" evidence="6">
    <location>
        <begin position="132"/>
        <end position="153"/>
    </location>
</feature>
<dbReference type="Proteomes" id="UP001139264">
    <property type="component" value="Unassembled WGS sequence"/>
</dbReference>
<dbReference type="GO" id="GO:0016020">
    <property type="term" value="C:membrane"/>
    <property type="evidence" value="ECO:0007669"/>
    <property type="project" value="UniProtKB-SubCell"/>
</dbReference>
<sequence>MQDLLSVAAGLKPLFALLIAVAAALVLARIVRESTAKIFRRVPRIREVTALGRNPLRLVLSLIGIRIALGATAAGFDWFEPVSYILTLALIASLAWLAVVVLLIIEAMLLSKYKTDTKDNRRMRRLKTQVMLGRRVGVAVIITIAVACVLLTIPEVRALGAGILASAGLISIVAGLAVQSTLTNVFAGMQLAFTDAIRVDDVVVVETQWGTIEEITMTYVVVHLWDDRRLILPSTYFTTTPFENWTRKQSAILGTVELDLDWRAPVGDLRTHLKKTLAETDLWDGRTGVLQITDAVKGLVRVRILVSAADSGALFDLRCLVREAMVTYLQEWHPGALPRQRWEEVKSKAPEVHRNPRSRAGGDPADTSTSQFFTGSLEAVDRRHSFAGPGQEVYEERGENSAEDPGDRSR</sequence>
<dbReference type="GO" id="GO:0055085">
    <property type="term" value="P:transmembrane transport"/>
    <property type="evidence" value="ECO:0007669"/>
    <property type="project" value="InterPro"/>
</dbReference>
<evidence type="ECO:0000256" key="2">
    <source>
        <dbReference type="ARBA" id="ARBA00022692"/>
    </source>
</evidence>
<dbReference type="Gene3D" id="2.30.30.60">
    <property type="match status" value="1"/>
</dbReference>
<dbReference type="Pfam" id="PF00924">
    <property type="entry name" value="MS_channel_2nd"/>
    <property type="match status" value="1"/>
</dbReference>
<feature type="transmembrane region" description="Helical" evidence="6">
    <location>
        <begin position="14"/>
        <end position="31"/>
    </location>
</feature>
<evidence type="ECO:0000256" key="3">
    <source>
        <dbReference type="ARBA" id="ARBA00022989"/>
    </source>
</evidence>
<evidence type="ECO:0000313" key="9">
    <source>
        <dbReference type="Proteomes" id="UP001139264"/>
    </source>
</evidence>
<evidence type="ECO:0000259" key="7">
    <source>
        <dbReference type="Pfam" id="PF00924"/>
    </source>
</evidence>
<dbReference type="InterPro" id="IPR010920">
    <property type="entry name" value="LSM_dom_sf"/>
</dbReference>
<keyword evidence="2 6" id="KW-0812">Transmembrane</keyword>
<organism evidence="8 9">
    <name type="scientific">Arthrobacter gengyunqii</name>
    <dbReference type="NCBI Taxonomy" id="2886940"/>
    <lineage>
        <taxon>Bacteria</taxon>
        <taxon>Bacillati</taxon>
        <taxon>Actinomycetota</taxon>
        <taxon>Actinomycetes</taxon>
        <taxon>Micrococcales</taxon>
        <taxon>Micrococcaceae</taxon>
        <taxon>Arthrobacter</taxon>
    </lineage>
</organism>
<reference evidence="8" key="1">
    <citation type="submission" date="2021-10" db="EMBL/GenBank/DDBJ databases">
        <title>Novel species in genus Arthrobacter.</title>
        <authorList>
            <person name="Liu Y."/>
        </authorList>
    </citation>
    <scope>NUCLEOTIDE SEQUENCE</scope>
    <source>
        <strain evidence="8">Zg-Y809</strain>
    </source>
</reference>
<feature type="transmembrane region" description="Helical" evidence="6">
    <location>
        <begin position="82"/>
        <end position="111"/>
    </location>
</feature>
<dbReference type="RefSeq" id="WP_227907048.1">
    <property type="nucleotide sequence ID" value="NZ_CP095461.1"/>
</dbReference>